<dbReference type="InterPro" id="IPR041267">
    <property type="entry name" value="NLRP_HD2"/>
</dbReference>
<dbReference type="SMART" id="SM01288">
    <property type="entry name" value="FISNA"/>
    <property type="match status" value="1"/>
</dbReference>
<sequence>MTCSIRSRLAEYLEELRDPELRKFKFHLEDLAPAAGWAPIPWGRTEKADSLDLAHLLVAHVGERGAWELAVHVFERIHRKDLWERARAEAEVRGKSSALICKMGIKPVNPRDVYREHIRRKFRFFEDRNARPGECVNLSQRYTQLLLMERHPTPRDAAPVSPTPQREDAGAPERQPGPLQLETLLEPDASWPEPPRTVVLRGAAGIGKSMLARKIMLDWADGLLYRARFDYLFYVSCREMSRVGRGSLAGLISGRWPRREAPLADILRRPERLLFVIDGFDELGRTPRRPPPGRRAGGWKAKMPVAGLLGGLLGKDLLPEASLLITTRPAALARLQPLLEQPRHAEILGFSRAGRRDYFRKFFGDGRQASRALGLVRDVEALSAVCFVPLVCWIVCTCLKQEMERGEPPGQPSKTTTAVYVFYLLSLLRPDPGGSGPRGRPVLAPLCSLAAHGVWARKVLFDEGDLSRHGLAGSDVSAFLNLSVFQKDIHCQRLYSFVHRSFQEFFAALFYLTDEGGREGGRGSRHSVTRLLEHYGRSETGYLALTVRFLFGLLNGENKSYLERQLGCPLSPTVKGELLAWIEAGARIGGRTLERGALDLFSCLYETQEEGFIRRALDPFQVIVACDLSTKMDHVISAFCVGNCRNASVVHLGSEEFSSEEAAEGQGPVGTEGTVEKCWLPDTYCEHLSSALRTNQNLAELVLDRNALGNRGVKLLCQGLGHANCKLQNLGLKKCRFSSAACQDISSALSANQNLVMMDLSNNALEDVGVKLLCAGLRHPKCRLQSLQLKKCYFSWAACEDLSSVLSTNPHLMELDLTGNALGDAGVQLLCVGMKQTSCRLKTLWLKICHLTRASCMELASVLSVDCSLTELDLSLNDLEDAGVRLLCEGLGQPKCKLQKLRLGICRLTSAGCGAVSTALGANGHLKELDLSFNDLGDVGAQQLCDGLNHPNCKLQKLWLDSCCLTAVACESLSSVLAKNQTLTKLYLTNNALGDAGVGLLCERLKQPTCKLQTLWYKAACFL</sequence>
<dbReference type="Pfam" id="PF17779">
    <property type="entry name" value="WHD_NOD2"/>
    <property type="match status" value="1"/>
</dbReference>
<dbReference type="Ensembl" id="ENSOANT00000068700.1">
    <property type="protein sequence ID" value="ENSOANP00000051356.1"/>
    <property type="gene ID" value="ENSOANG00000009200.4"/>
</dbReference>
<dbReference type="CDD" id="cd00116">
    <property type="entry name" value="LRR_RI"/>
    <property type="match status" value="1"/>
</dbReference>
<dbReference type="InterPro" id="IPR004020">
    <property type="entry name" value="DAPIN"/>
</dbReference>
<dbReference type="GO" id="GO:0045345">
    <property type="term" value="P:positive regulation of MHC class I biosynthetic process"/>
    <property type="evidence" value="ECO:0007669"/>
    <property type="project" value="Ensembl"/>
</dbReference>
<dbReference type="GO" id="GO:0045751">
    <property type="term" value="P:negative regulation of Toll signaling pathway"/>
    <property type="evidence" value="ECO:0007669"/>
    <property type="project" value="Ensembl"/>
</dbReference>
<dbReference type="Gene3D" id="1.10.533.10">
    <property type="entry name" value="Death Domain, Fas"/>
    <property type="match status" value="1"/>
</dbReference>
<evidence type="ECO:0000256" key="1">
    <source>
        <dbReference type="ARBA" id="ARBA00004496"/>
    </source>
</evidence>
<dbReference type="GO" id="GO:1901224">
    <property type="term" value="P:positive regulation of non-canonical NF-kappaB signal transduction"/>
    <property type="evidence" value="ECO:0007669"/>
    <property type="project" value="Ensembl"/>
</dbReference>
<accession>A0A6I8PFI0</accession>
<keyword evidence="6" id="KW-0547">Nucleotide-binding</keyword>
<evidence type="ECO:0000259" key="10">
    <source>
        <dbReference type="PROSITE" id="PS50837"/>
    </source>
</evidence>
<keyword evidence="7" id="KW-0067">ATP-binding</keyword>
<reference evidence="11 12" key="1">
    <citation type="journal article" date="2008" name="Nature">
        <title>Genome analysis of the platypus reveals unique signatures of evolution.</title>
        <authorList>
            <person name="Warren W.C."/>
            <person name="Hillier L.W."/>
            <person name="Marshall Graves J.A."/>
            <person name="Birney E."/>
            <person name="Ponting C.P."/>
            <person name="Grutzner F."/>
            <person name="Belov K."/>
            <person name="Miller W."/>
            <person name="Clarke L."/>
            <person name="Chinwalla A.T."/>
            <person name="Yang S.P."/>
            <person name="Heger A."/>
            <person name="Locke D.P."/>
            <person name="Miethke P."/>
            <person name="Waters P.D."/>
            <person name="Veyrunes F."/>
            <person name="Fulton L."/>
            <person name="Fulton B."/>
            <person name="Graves T."/>
            <person name="Wallis J."/>
            <person name="Puente X.S."/>
            <person name="Lopez-Otin C."/>
            <person name="Ordonez G.R."/>
            <person name="Eichler E.E."/>
            <person name="Chen L."/>
            <person name="Cheng Z."/>
            <person name="Deakin J.E."/>
            <person name="Alsop A."/>
            <person name="Thompson K."/>
            <person name="Kirby P."/>
            <person name="Papenfuss A.T."/>
            <person name="Wakefield M.J."/>
            <person name="Olender T."/>
            <person name="Lancet D."/>
            <person name="Huttley G.A."/>
            <person name="Smit A.F."/>
            <person name="Pask A."/>
            <person name="Temple-Smith P."/>
            <person name="Batzer M.A."/>
            <person name="Walker J.A."/>
            <person name="Konkel M.K."/>
            <person name="Harris R.S."/>
            <person name="Whittington C.M."/>
            <person name="Wong E.S."/>
            <person name="Gemmell N.J."/>
            <person name="Buschiazzo E."/>
            <person name="Vargas Jentzsch I.M."/>
            <person name="Merkel A."/>
            <person name="Schmitz J."/>
            <person name="Zemann A."/>
            <person name="Churakov G."/>
            <person name="Kriegs J.O."/>
            <person name="Brosius J."/>
            <person name="Murchison E.P."/>
            <person name="Sachidanandam R."/>
            <person name="Smith C."/>
            <person name="Hannon G.J."/>
            <person name="Tsend-Ayush E."/>
            <person name="McMillan D."/>
            <person name="Attenborough R."/>
            <person name="Rens W."/>
            <person name="Ferguson-Smith M."/>
            <person name="Lefevre C.M."/>
            <person name="Sharp J.A."/>
            <person name="Nicholas K.R."/>
            <person name="Ray D.A."/>
            <person name="Kube M."/>
            <person name="Reinhardt R."/>
            <person name="Pringle T.H."/>
            <person name="Taylor J."/>
            <person name="Jones R.C."/>
            <person name="Nixon B."/>
            <person name="Dacheux J.L."/>
            <person name="Niwa H."/>
            <person name="Sekita Y."/>
            <person name="Huang X."/>
            <person name="Stark A."/>
            <person name="Kheradpour P."/>
            <person name="Kellis M."/>
            <person name="Flicek P."/>
            <person name="Chen Y."/>
            <person name="Webber C."/>
            <person name="Hardison R."/>
            <person name="Nelson J."/>
            <person name="Hallsworth-Pepin K."/>
            <person name="Delehaunty K."/>
            <person name="Markovic C."/>
            <person name="Minx P."/>
            <person name="Feng Y."/>
            <person name="Kremitzki C."/>
            <person name="Mitreva M."/>
            <person name="Glasscock J."/>
            <person name="Wylie T."/>
            <person name="Wohldmann P."/>
            <person name="Thiru P."/>
            <person name="Nhan M.N."/>
            <person name="Pohl C.S."/>
            <person name="Smith S.M."/>
            <person name="Hou S."/>
            <person name="Nefedov M."/>
            <person name="de Jong P.J."/>
            <person name="Renfree M.B."/>
            <person name="Mardis E.R."/>
            <person name="Wilson R.K."/>
        </authorList>
    </citation>
    <scope>NUCLEOTIDE SEQUENCE [LARGE SCALE GENOMIC DNA]</scope>
    <source>
        <strain evidence="11 12">Glennie</strain>
    </source>
</reference>
<evidence type="ECO:0000256" key="6">
    <source>
        <dbReference type="ARBA" id="ARBA00022741"/>
    </source>
</evidence>
<dbReference type="SUPFAM" id="SSF47986">
    <property type="entry name" value="DEATH domain"/>
    <property type="match status" value="1"/>
</dbReference>
<dbReference type="PROSITE" id="PS50837">
    <property type="entry name" value="NACHT"/>
    <property type="match status" value="1"/>
</dbReference>
<dbReference type="OMA" id="TTAVYMF"/>
<dbReference type="InterPro" id="IPR041075">
    <property type="entry name" value="NOD1/2_WH"/>
</dbReference>
<dbReference type="FunCoup" id="A0A6I8PFI0">
    <property type="interactions" value="574"/>
</dbReference>
<dbReference type="Pfam" id="PF02758">
    <property type="entry name" value="PYRIN"/>
    <property type="match status" value="1"/>
</dbReference>
<evidence type="ECO:0000313" key="11">
    <source>
        <dbReference type="Ensembl" id="ENSOANP00000051356.1"/>
    </source>
</evidence>
<dbReference type="Pfam" id="PF17776">
    <property type="entry name" value="NLRC4_HD2"/>
    <property type="match status" value="1"/>
</dbReference>
<gene>
    <name evidence="11" type="primary">NLRP12</name>
</gene>
<dbReference type="GO" id="GO:0050728">
    <property type="term" value="P:negative regulation of inflammatory response"/>
    <property type="evidence" value="ECO:0007669"/>
    <property type="project" value="Ensembl"/>
</dbReference>
<dbReference type="AlphaFoldDB" id="A0A6I8PFI0"/>
<dbReference type="PROSITE" id="PS50824">
    <property type="entry name" value="DAPIN"/>
    <property type="match status" value="1"/>
</dbReference>
<feature type="region of interest" description="Disordered" evidence="8">
    <location>
        <begin position="153"/>
        <end position="178"/>
    </location>
</feature>
<dbReference type="InterPro" id="IPR011029">
    <property type="entry name" value="DEATH-like_dom_sf"/>
</dbReference>
<dbReference type="GeneTree" id="ENSGT00940000160873"/>
<evidence type="ECO:0000256" key="2">
    <source>
        <dbReference type="ARBA" id="ARBA00008665"/>
    </source>
</evidence>
<keyword evidence="5" id="KW-0677">Repeat</keyword>
<dbReference type="InterPro" id="IPR027417">
    <property type="entry name" value="P-loop_NTPase"/>
</dbReference>
<dbReference type="Pfam" id="PF13516">
    <property type="entry name" value="LRR_6"/>
    <property type="match status" value="6"/>
</dbReference>
<dbReference type="InterPro" id="IPR007111">
    <property type="entry name" value="NACHT_NTPase"/>
</dbReference>
<dbReference type="InParanoid" id="A0A6I8PFI0"/>
<keyword evidence="12" id="KW-1185">Reference proteome</keyword>
<dbReference type="Proteomes" id="UP000002279">
    <property type="component" value="Chromosome 10"/>
</dbReference>
<dbReference type="SMART" id="SM00368">
    <property type="entry name" value="LRR_RI"/>
    <property type="match status" value="11"/>
</dbReference>
<dbReference type="PANTHER" id="PTHR45690">
    <property type="entry name" value="NACHT, LRR AND PYD DOMAINS-CONTAINING PROTEIN 12"/>
    <property type="match status" value="1"/>
</dbReference>
<reference evidence="11" key="3">
    <citation type="submission" date="2025-09" db="UniProtKB">
        <authorList>
            <consortium name="Ensembl"/>
        </authorList>
    </citation>
    <scope>IDENTIFICATION</scope>
    <source>
        <strain evidence="11">Glennie</strain>
    </source>
</reference>
<dbReference type="Pfam" id="PF14484">
    <property type="entry name" value="FISNA"/>
    <property type="match status" value="1"/>
</dbReference>
<dbReference type="GO" id="GO:0032715">
    <property type="term" value="P:negative regulation of interleukin-6 production"/>
    <property type="evidence" value="ECO:0007669"/>
    <property type="project" value="Ensembl"/>
</dbReference>
<dbReference type="SUPFAM" id="SSF52047">
    <property type="entry name" value="RNI-like"/>
    <property type="match status" value="1"/>
</dbReference>
<dbReference type="InterPro" id="IPR001611">
    <property type="entry name" value="Leu-rich_rpt"/>
</dbReference>
<feature type="domain" description="Pyrin" evidence="9">
    <location>
        <begin position="1"/>
        <end position="92"/>
    </location>
</feature>
<comment type="subcellular location">
    <subcellularLocation>
        <location evidence="1">Cytoplasm</location>
    </subcellularLocation>
</comment>
<dbReference type="GO" id="GO:0005524">
    <property type="term" value="F:ATP binding"/>
    <property type="evidence" value="ECO:0007669"/>
    <property type="project" value="UniProtKB-KW"/>
</dbReference>
<dbReference type="Bgee" id="ENSOANG00000009200">
    <property type="expression patterns" value="Expressed in testis and 2 other cell types or tissues"/>
</dbReference>
<organism evidence="11 12">
    <name type="scientific">Ornithorhynchus anatinus</name>
    <name type="common">Duckbill platypus</name>
    <dbReference type="NCBI Taxonomy" id="9258"/>
    <lineage>
        <taxon>Eukaryota</taxon>
        <taxon>Metazoa</taxon>
        <taxon>Chordata</taxon>
        <taxon>Craniata</taxon>
        <taxon>Vertebrata</taxon>
        <taxon>Euteleostomi</taxon>
        <taxon>Mammalia</taxon>
        <taxon>Monotremata</taxon>
        <taxon>Ornithorhynchidae</taxon>
        <taxon>Ornithorhynchus</taxon>
    </lineage>
</organism>
<evidence type="ECO:0000256" key="3">
    <source>
        <dbReference type="ARBA" id="ARBA00022490"/>
    </source>
</evidence>
<dbReference type="SUPFAM" id="SSF52540">
    <property type="entry name" value="P-loop containing nucleoside triphosphate hydrolases"/>
    <property type="match status" value="1"/>
</dbReference>
<evidence type="ECO:0000256" key="4">
    <source>
        <dbReference type="ARBA" id="ARBA00022614"/>
    </source>
</evidence>
<evidence type="ECO:0000256" key="5">
    <source>
        <dbReference type="ARBA" id="ARBA00022737"/>
    </source>
</evidence>
<dbReference type="Gene3D" id="3.80.10.10">
    <property type="entry name" value="Ribonuclease Inhibitor"/>
    <property type="match status" value="2"/>
</dbReference>
<evidence type="ECO:0000256" key="8">
    <source>
        <dbReference type="SAM" id="MobiDB-lite"/>
    </source>
</evidence>
<dbReference type="InterPro" id="IPR029495">
    <property type="entry name" value="NACHT-assoc"/>
</dbReference>
<dbReference type="InterPro" id="IPR032675">
    <property type="entry name" value="LRR_dom_sf"/>
</dbReference>
<dbReference type="GO" id="GO:0050727">
    <property type="term" value="P:regulation of inflammatory response"/>
    <property type="evidence" value="ECO:0000318"/>
    <property type="project" value="GO_Central"/>
</dbReference>
<evidence type="ECO:0000256" key="7">
    <source>
        <dbReference type="ARBA" id="ARBA00022840"/>
    </source>
</evidence>
<evidence type="ECO:0000313" key="12">
    <source>
        <dbReference type="Proteomes" id="UP000002279"/>
    </source>
</evidence>
<dbReference type="CDD" id="cd08320">
    <property type="entry name" value="Pyrin_NALPs"/>
    <property type="match status" value="1"/>
</dbReference>
<keyword evidence="3" id="KW-0963">Cytoplasm</keyword>
<dbReference type="GO" id="GO:0005737">
    <property type="term" value="C:cytoplasm"/>
    <property type="evidence" value="ECO:0000318"/>
    <property type="project" value="GO_Central"/>
</dbReference>
<dbReference type="PANTHER" id="PTHR45690:SF11">
    <property type="entry name" value="NACHT, LRR AND PYD DOMAINS-CONTAINING PROTEIN 12"/>
    <property type="match status" value="1"/>
</dbReference>
<proteinExistence type="inferred from homology"/>
<dbReference type="Pfam" id="PF05729">
    <property type="entry name" value="NACHT"/>
    <property type="match status" value="1"/>
</dbReference>
<evidence type="ECO:0000259" key="9">
    <source>
        <dbReference type="PROSITE" id="PS50824"/>
    </source>
</evidence>
<name>A0A6I8PFI0_ORNAN</name>
<protein>
    <submittedName>
        <fullName evidence="11">NLR family pyrin domain containing 12</fullName>
    </submittedName>
</protein>
<dbReference type="Gene3D" id="3.40.50.300">
    <property type="entry name" value="P-loop containing nucleotide triphosphate hydrolases"/>
    <property type="match status" value="1"/>
</dbReference>
<reference evidence="11" key="2">
    <citation type="submission" date="2025-08" db="UniProtKB">
        <authorList>
            <consortium name="Ensembl"/>
        </authorList>
    </citation>
    <scope>IDENTIFICATION</scope>
    <source>
        <strain evidence="11">Glennie</strain>
    </source>
</reference>
<dbReference type="GO" id="GO:0032692">
    <property type="term" value="P:negative regulation of interleukin-1 production"/>
    <property type="evidence" value="ECO:0007669"/>
    <property type="project" value="Ensembl"/>
</dbReference>
<feature type="domain" description="NACHT" evidence="10">
    <location>
        <begin position="196"/>
        <end position="513"/>
    </location>
</feature>
<dbReference type="GO" id="GO:1901223">
    <property type="term" value="P:negative regulation of non-canonical NF-kappaB signal transduction"/>
    <property type="evidence" value="ECO:0007669"/>
    <property type="project" value="Ensembl"/>
</dbReference>
<dbReference type="InterPro" id="IPR050637">
    <property type="entry name" value="NLRP_innate_immun_reg"/>
</dbReference>
<comment type="similarity">
    <text evidence="2">Belongs to the NLRP family.</text>
</comment>
<keyword evidence="4" id="KW-0433">Leucine-rich repeat</keyword>
<dbReference type="SMART" id="SM01289">
    <property type="entry name" value="PYRIN"/>
    <property type="match status" value="1"/>
</dbReference>
<dbReference type="GO" id="GO:0043124">
    <property type="term" value="P:negative regulation of canonical NF-kappaB signal transduction"/>
    <property type="evidence" value="ECO:0007669"/>
    <property type="project" value="Ensembl"/>
</dbReference>